<evidence type="ECO:0000313" key="1">
    <source>
        <dbReference type="EMBL" id="CAG8444299.1"/>
    </source>
</evidence>
<comment type="caution">
    <text evidence="1">The sequence shown here is derived from an EMBL/GenBank/DDBJ whole genome shotgun (WGS) entry which is preliminary data.</text>
</comment>
<evidence type="ECO:0000313" key="2">
    <source>
        <dbReference type="Proteomes" id="UP000789702"/>
    </source>
</evidence>
<name>A0ACA9JZX5_9GLOM</name>
<organism evidence="1 2">
    <name type="scientific">Dentiscutata heterogama</name>
    <dbReference type="NCBI Taxonomy" id="1316150"/>
    <lineage>
        <taxon>Eukaryota</taxon>
        <taxon>Fungi</taxon>
        <taxon>Fungi incertae sedis</taxon>
        <taxon>Mucoromycota</taxon>
        <taxon>Glomeromycotina</taxon>
        <taxon>Glomeromycetes</taxon>
        <taxon>Diversisporales</taxon>
        <taxon>Gigasporaceae</taxon>
        <taxon>Dentiscutata</taxon>
    </lineage>
</organism>
<accession>A0ACA9JZX5</accession>
<gene>
    <name evidence="1" type="ORF">DHETER_LOCUS464</name>
</gene>
<sequence>MSILSIILPRRKVFHNLHYRFLTLKPKPLSFITLTLLLASQINPRLFSSSAFACTAPSSILMSQHEQCSFVRGTTERIVYVTCPNDKVAGNLARGLLKEKLVACVNIIPKISSLYWWEGKIEESSELLLMIKTLDKHLDEITDYVNKHHSYDVPEVLSVKVDGGNGPYLKWINDSVK</sequence>
<protein>
    <submittedName>
        <fullName evidence="1">5357_t:CDS:1</fullName>
    </submittedName>
</protein>
<keyword evidence="2" id="KW-1185">Reference proteome</keyword>
<dbReference type="EMBL" id="CAJVPU010000227">
    <property type="protein sequence ID" value="CAG8444299.1"/>
    <property type="molecule type" value="Genomic_DNA"/>
</dbReference>
<proteinExistence type="predicted"/>
<reference evidence="1" key="1">
    <citation type="submission" date="2021-06" db="EMBL/GenBank/DDBJ databases">
        <authorList>
            <person name="Kallberg Y."/>
            <person name="Tangrot J."/>
            <person name="Rosling A."/>
        </authorList>
    </citation>
    <scope>NUCLEOTIDE SEQUENCE</scope>
    <source>
        <strain evidence="1">IL203A</strain>
    </source>
</reference>
<dbReference type="Proteomes" id="UP000789702">
    <property type="component" value="Unassembled WGS sequence"/>
</dbReference>